<evidence type="ECO:0000313" key="3">
    <source>
        <dbReference type="EMBL" id="VYU71397.1"/>
    </source>
</evidence>
<comment type="similarity">
    <text evidence="1">Belongs to the membrane fusion protein (MFP) (TC 8.A.1) family.</text>
</comment>
<feature type="domain" description="Multidrug resistance protein MdtA-like barrel-sandwich hybrid" evidence="2">
    <location>
        <begin position="58"/>
        <end position="176"/>
    </location>
</feature>
<proteinExistence type="inferred from homology"/>
<dbReference type="NCBIfam" id="TIGR01730">
    <property type="entry name" value="RND_mfp"/>
    <property type="match status" value="1"/>
</dbReference>
<dbReference type="GO" id="GO:0015562">
    <property type="term" value="F:efflux transmembrane transporter activity"/>
    <property type="evidence" value="ECO:0007669"/>
    <property type="project" value="TreeGrafter"/>
</dbReference>
<dbReference type="GO" id="GO:1990281">
    <property type="term" value="C:efflux pump complex"/>
    <property type="evidence" value="ECO:0007669"/>
    <property type="project" value="TreeGrafter"/>
</dbReference>
<dbReference type="InterPro" id="IPR058625">
    <property type="entry name" value="MdtA-like_BSH"/>
</dbReference>
<protein>
    <submittedName>
        <fullName evidence="3">Solvent efflux pump periplasmic linker SrpA</fullName>
    </submittedName>
</protein>
<evidence type="ECO:0000256" key="1">
    <source>
        <dbReference type="ARBA" id="ARBA00009477"/>
    </source>
</evidence>
<dbReference type="Gene3D" id="2.40.420.20">
    <property type="match status" value="1"/>
</dbReference>
<dbReference type="PROSITE" id="PS51257">
    <property type="entry name" value="PROKAR_LIPOPROTEIN"/>
    <property type="match status" value="1"/>
</dbReference>
<dbReference type="AlphaFoldDB" id="A0A6N3H2U7"/>
<dbReference type="PANTHER" id="PTHR30469">
    <property type="entry name" value="MULTIDRUG RESISTANCE PROTEIN MDTA"/>
    <property type="match status" value="1"/>
</dbReference>
<organism evidence="3">
    <name type="scientific">Paraprevotella clara</name>
    <dbReference type="NCBI Taxonomy" id="454154"/>
    <lineage>
        <taxon>Bacteria</taxon>
        <taxon>Pseudomonadati</taxon>
        <taxon>Bacteroidota</taxon>
        <taxon>Bacteroidia</taxon>
        <taxon>Bacteroidales</taxon>
        <taxon>Prevotellaceae</taxon>
        <taxon>Paraprevotella</taxon>
    </lineage>
</organism>
<dbReference type="Gene3D" id="2.40.30.170">
    <property type="match status" value="1"/>
</dbReference>
<dbReference type="SUPFAM" id="SSF111369">
    <property type="entry name" value="HlyD-like secretion proteins"/>
    <property type="match status" value="1"/>
</dbReference>
<sequence>MKKFNVIIGGFILFLFTACSQTRQESSRRQTVKTDTVISAAEQSILQYPGKVKAAEDANLSFRVSGTIRKIYVKDGTRVRKGQLLADLDPTDYQIQLDATEAEYLQVKSEAERVMALYKDGGTTPAANDKAEYGLKQITAKYNHHKDQLSYTRLYAPFDGYIDKHLFEPHETVGAGMPVLTMMSSERPEVEINLPAAEYIRRGQFKEYYCTFDIYPGKHHTLRPLYVIPRANANQLYTMRLKWENTSLPQPSPGMNTMVTILCDTTEKAPMTIPANAILHENGKTSVFLYETAQKKVRKCNITLIGLHTDGKATVTSAQIKPGDLIVSSGIHHIQDGETVTPLSATSKTNIGGLL</sequence>
<evidence type="ECO:0000259" key="2">
    <source>
        <dbReference type="Pfam" id="PF25917"/>
    </source>
</evidence>
<dbReference type="Gene3D" id="1.10.287.470">
    <property type="entry name" value="Helix hairpin bin"/>
    <property type="match status" value="1"/>
</dbReference>
<gene>
    <name evidence="3" type="primary">srpA</name>
    <name evidence="3" type="ORF">PCLFYP37_00825</name>
</gene>
<accession>A0A6N3H2U7</accession>
<dbReference type="RefSeq" id="WP_008627308.1">
    <property type="nucleotide sequence ID" value="NZ_CACRUT010000035.1"/>
</dbReference>
<dbReference type="Gene3D" id="2.40.50.100">
    <property type="match status" value="1"/>
</dbReference>
<name>A0A6N3H2U7_9BACT</name>
<dbReference type="EMBL" id="CACRUT010000035">
    <property type="protein sequence ID" value="VYU71397.1"/>
    <property type="molecule type" value="Genomic_DNA"/>
</dbReference>
<dbReference type="PANTHER" id="PTHR30469:SF15">
    <property type="entry name" value="HLYD FAMILY OF SECRETION PROTEINS"/>
    <property type="match status" value="1"/>
</dbReference>
<reference evidence="3" key="1">
    <citation type="submission" date="2019-11" db="EMBL/GenBank/DDBJ databases">
        <authorList>
            <person name="Feng L."/>
        </authorList>
    </citation>
    <scope>NUCLEOTIDE SEQUENCE</scope>
    <source>
        <strain evidence="3">PclaraLFYP37</strain>
    </source>
</reference>
<dbReference type="InterPro" id="IPR006143">
    <property type="entry name" value="RND_pump_MFP"/>
</dbReference>
<dbReference type="Pfam" id="PF25917">
    <property type="entry name" value="BSH_RND"/>
    <property type="match status" value="1"/>
</dbReference>